<reference evidence="7" key="1">
    <citation type="submission" date="2017-02" db="EMBL/GenBank/DDBJ databases">
        <authorList>
            <person name="Varghese N."/>
            <person name="Submissions S."/>
        </authorList>
    </citation>
    <scope>NUCLEOTIDE SEQUENCE [LARGE SCALE GENOMIC DNA]</scope>
    <source>
        <strain evidence="7">DSM 15739</strain>
    </source>
</reference>
<keyword evidence="3 5" id="KW-0547">Nucleotide-binding</keyword>
<dbReference type="EC" id="2.4.2.52" evidence="5"/>
<dbReference type="AlphaFoldDB" id="A0A1T4K4B4"/>
<dbReference type="Gene3D" id="1.10.4200.10">
    <property type="entry name" value="Triphosphoribosyl-dephospho-CoA protein"/>
    <property type="match status" value="1"/>
</dbReference>
<dbReference type="InterPro" id="IPR017551">
    <property type="entry name" value="TriPribosyl-deP-CoA_syn_CitG"/>
</dbReference>
<dbReference type="HAMAP" id="MF_00397">
    <property type="entry name" value="CitG"/>
    <property type="match status" value="1"/>
</dbReference>
<gene>
    <name evidence="5" type="primary">citG</name>
    <name evidence="6" type="ORF">SAMN02746011_00567</name>
</gene>
<dbReference type="EMBL" id="FUWO01000003">
    <property type="protein sequence ID" value="SJZ37261.1"/>
    <property type="molecule type" value="Genomic_DNA"/>
</dbReference>
<evidence type="ECO:0000256" key="1">
    <source>
        <dbReference type="ARBA" id="ARBA00001210"/>
    </source>
</evidence>
<comment type="catalytic activity">
    <reaction evidence="1 5">
        <text>3'-dephospho-CoA + ATP = 2'-(5''-triphospho-alpha-D-ribosyl)-3'-dephospho-CoA + adenine</text>
        <dbReference type="Rhea" id="RHEA:15117"/>
        <dbReference type="ChEBI" id="CHEBI:16708"/>
        <dbReference type="ChEBI" id="CHEBI:30616"/>
        <dbReference type="ChEBI" id="CHEBI:57328"/>
        <dbReference type="ChEBI" id="CHEBI:61378"/>
        <dbReference type="EC" id="2.4.2.52"/>
    </reaction>
</comment>
<dbReference type="GO" id="GO:0046917">
    <property type="term" value="F:triphosphoribosyl-dephospho-CoA synthase activity"/>
    <property type="evidence" value="ECO:0007669"/>
    <property type="project" value="UniProtKB-UniRule"/>
</dbReference>
<evidence type="ECO:0000256" key="2">
    <source>
        <dbReference type="ARBA" id="ARBA00022679"/>
    </source>
</evidence>
<dbReference type="STRING" id="1121925.SAMN02746011_00567"/>
<protein>
    <recommendedName>
        <fullName evidence="5">Probable 2-(5''-triphosphoribosyl)-3'-dephosphocoenzyme-A synthase</fullName>
        <shortName evidence="5">2-(5''-triphosphoribosyl)-3'-dephospho-CoA synthase</shortName>
        <ecNumber evidence="5">2.4.2.52</ecNumber>
    </recommendedName>
</protein>
<evidence type="ECO:0000256" key="4">
    <source>
        <dbReference type="ARBA" id="ARBA00022840"/>
    </source>
</evidence>
<evidence type="ECO:0000313" key="7">
    <source>
        <dbReference type="Proteomes" id="UP000189941"/>
    </source>
</evidence>
<evidence type="ECO:0000256" key="5">
    <source>
        <dbReference type="HAMAP-Rule" id="MF_00397"/>
    </source>
</evidence>
<evidence type="ECO:0000313" key="6">
    <source>
        <dbReference type="EMBL" id="SJZ37261.1"/>
    </source>
</evidence>
<dbReference type="Pfam" id="PF01874">
    <property type="entry name" value="CitG"/>
    <property type="match status" value="1"/>
</dbReference>
<dbReference type="NCBIfam" id="TIGR03125">
    <property type="entry name" value="citrate_citG"/>
    <property type="match status" value="1"/>
</dbReference>
<accession>A0A1T4K4B4</accession>
<name>A0A1T4K4B4_9LACT</name>
<dbReference type="OrthoDB" id="114886at2"/>
<dbReference type="PANTHER" id="PTHR30201">
    <property type="entry name" value="TRIPHOSPHORIBOSYL-DEPHOSPHO-COA SYNTHASE"/>
    <property type="match status" value="1"/>
</dbReference>
<dbReference type="GO" id="GO:0051191">
    <property type="term" value="P:prosthetic group biosynthetic process"/>
    <property type="evidence" value="ECO:0007669"/>
    <property type="project" value="TreeGrafter"/>
</dbReference>
<comment type="similarity">
    <text evidence="5">Belongs to the CitG/MdcB family.</text>
</comment>
<sequence length="289" mass="32691">MSNICELIASHAEKALLVEVMLTPKPGLVDCMNSGAHSDMSYFTFIESTKALTPFFKQYVQLGVEHQGNLQQLFMKARQMGVKAEQAMLQATKGVNTHKGANYSYATILTALGYYLTQHPEKTTFSAQDTEAILSLSEPMTYDFWQSELAQLKNKTESITNGERIYLDYGLTGIKGESMNGYPLLRETVLPFTRELLNYTNNWQYVLSKALLLLISQAEDTNIIHRGNYEIWLNVKAKAASLLKELNEDNFQYLISQWDQELIEQNLSPGGAADLLSIVVFFLYLEKIL</sequence>
<dbReference type="InterPro" id="IPR002736">
    <property type="entry name" value="CitG"/>
</dbReference>
<dbReference type="PANTHER" id="PTHR30201:SF2">
    <property type="entry name" value="2-(5''-TRIPHOSPHORIBOSYL)-3'-DEPHOSPHOCOENZYME-A SYNTHASE"/>
    <property type="match status" value="1"/>
</dbReference>
<dbReference type="Proteomes" id="UP000189941">
    <property type="component" value="Unassembled WGS sequence"/>
</dbReference>
<evidence type="ECO:0000256" key="3">
    <source>
        <dbReference type="ARBA" id="ARBA00022741"/>
    </source>
</evidence>
<keyword evidence="4 5" id="KW-0067">ATP-binding</keyword>
<keyword evidence="7" id="KW-1185">Reference proteome</keyword>
<proteinExistence type="inferred from homology"/>
<dbReference type="RefSeq" id="WP_078755391.1">
    <property type="nucleotide sequence ID" value="NZ_FUWO01000003.1"/>
</dbReference>
<organism evidence="6 7">
    <name type="scientific">Globicatella sulfidifaciens DSM 15739</name>
    <dbReference type="NCBI Taxonomy" id="1121925"/>
    <lineage>
        <taxon>Bacteria</taxon>
        <taxon>Bacillati</taxon>
        <taxon>Bacillota</taxon>
        <taxon>Bacilli</taxon>
        <taxon>Lactobacillales</taxon>
        <taxon>Aerococcaceae</taxon>
        <taxon>Globicatella</taxon>
    </lineage>
</organism>
<keyword evidence="2 5" id="KW-0808">Transferase</keyword>
<dbReference type="GO" id="GO:0005524">
    <property type="term" value="F:ATP binding"/>
    <property type="evidence" value="ECO:0007669"/>
    <property type="project" value="UniProtKB-KW"/>
</dbReference>